<dbReference type="AlphaFoldDB" id="A0A6H1U2R3"/>
<feature type="domain" description="Chaperone protein CcmS" evidence="1">
    <location>
        <begin position="5"/>
        <end position="137"/>
    </location>
</feature>
<organism evidence="2 3">
    <name type="scientific">Oxynema aestuarii AP17</name>
    <dbReference type="NCBI Taxonomy" id="2064643"/>
    <lineage>
        <taxon>Bacteria</taxon>
        <taxon>Bacillati</taxon>
        <taxon>Cyanobacteriota</taxon>
        <taxon>Cyanophyceae</taxon>
        <taxon>Oscillatoriophycideae</taxon>
        <taxon>Oscillatoriales</taxon>
        <taxon>Oscillatoriaceae</taxon>
        <taxon>Oxynema</taxon>
        <taxon>Oxynema aestuarii</taxon>
    </lineage>
</organism>
<dbReference type="InterPro" id="IPR058587">
    <property type="entry name" value="CcmS"/>
</dbReference>
<dbReference type="KEGG" id="oxy:HCG48_18515"/>
<dbReference type="EMBL" id="CP051167">
    <property type="protein sequence ID" value="QIZ72323.1"/>
    <property type="molecule type" value="Genomic_DNA"/>
</dbReference>
<proteinExistence type="predicted"/>
<sequence length="140" mass="15842">MFAAPPEKPEDEWRRILADFAKTNDRDLAALSWGLWQDKQLEENVIGIDMMPTPHFIYCPKSAIAQLNTNVDNRLREVLGILDGFNPEKEVLIFGICEGQIKLINFETEPSPPECFTEVGADVNTLLDRLEARLQGKVEA</sequence>
<name>A0A6H1U2R3_9CYAN</name>
<gene>
    <name evidence="2" type="ORF">HCG48_18515</name>
</gene>
<dbReference type="Proteomes" id="UP000500857">
    <property type="component" value="Chromosome"/>
</dbReference>
<evidence type="ECO:0000313" key="2">
    <source>
        <dbReference type="EMBL" id="QIZ72323.1"/>
    </source>
</evidence>
<keyword evidence="3" id="KW-1185">Reference proteome</keyword>
<dbReference type="Pfam" id="PF26619">
    <property type="entry name" value="CcmS"/>
    <property type="match status" value="1"/>
</dbReference>
<accession>A0A6H1U2R3</accession>
<evidence type="ECO:0000313" key="3">
    <source>
        <dbReference type="Proteomes" id="UP000500857"/>
    </source>
</evidence>
<evidence type="ECO:0000259" key="1">
    <source>
        <dbReference type="Pfam" id="PF26619"/>
    </source>
</evidence>
<reference evidence="2 3" key="1">
    <citation type="submission" date="2020-04" db="EMBL/GenBank/DDBJ databases">
        <authorList>
            <person name="Basu S."/>
            <person name="Maruthanayagam V."/>
            <person name="Chakraborty S."/>
            <person name="Pramanik A."/>
            <person name="Mukherjee J."/>
            <person name="Brink B."/>
        </authorList>
    </citation>
    <scope>NUCLEOTIDE SEQUENCE [LARGE SCALE GENOMIC DNA]</scope>
    <source>
        <strain evidence="2 3">AP17</strain>
    </source>
</reference>
<protein>
    <recommendedName>
        <fullName evidence="1">Chaperone protein CcmS domain-containing protein</fullName>
    </recommendedName>
</protein>
<dbReference type="RefSeq" id="WP_168570472.1">
    <property type="nucleotide sequence ID" value="NZ_CP051167.1"/>
</dbReference>